<evidence type="ECO:0000313" key="3">
    <source>
        <dbReference type="Proteomes" id="UP000485058"/>
    </source>
</evidence>
<comment type="caution">
    <text evidence="2">The sequence shown here is derived from an EMBL/GenBank/DDBJ whole genome shotgun (WGS) entry which is preliminary data.</text>
</comment>
<reference evidence="2 3" key="1">
    <citation type="submission" date="2020-02" db="EMBL/GenBank/DDBJ databases">
        <title>Draft genome sequence of Haematococcus lacustris strain NIES-144.</title>
        <authorList>
            <person name="Morimoto D."/>
            <person name="Nakagawa S."/>
            <person name="Yoshida T."/>
            <person name="Sawayama S."/>
        </authorList>
    </citation>
    <scope>NUCLEOTIDE SEQUENCE [LARGE SCALE GENOMIC DNA]</scope>
    <source>
        <strain evidence="2 3">NIES-144</strain>
    </source>
</reference>
<organism evidence="2 3">
    <name type="scientific">Haematococcus lacustris</name>
    <name type="common">Green alga</name>
    <name type="synonym">Haematococcus pluvialis</name>
    <dbReference type="NCBI Taxonomy" id="44745"/>
    <lineage>
        <taxon>Eukaryota</taxon>
        <taxon>Viridiplantae</taxon>
        <taxon>Chlorophyta</taxon>
        <taxon>core chlorophytes</taxon>
        <taxon>Chlorophyceae</taxon>
        <taxon>CS clade</taxon>
        <taxon>Chlamydomonadales</taxon>
        <taxon>Haematococcaceae</taxon>
        <taxon>Haematococcus</taxon>
    </lineage>
</organism>
<feature type="compositionally biased region" description="Polar residues" evidence="1">
    <location>
        <begin position="165"/>
        <end position="178"/>
    </location>
</feature>
<accession>A0A699YFJ7</accession>
<dbReference type="EMBL" id="BLLF01000187">
    <property type="protein sequence ID" value="GFH08823.1"/>
    <property type="molecule type" value="Genomic_DNA"/>
</dbReference>
<evidence type="ECO:0000256" key="1">
    <source>
        <dbReference type="SAM" id="MobiDB-lite"/>
    </source>
</evidence>
<name>A0A699YFJ7_HAELA</name>
<dbReference type="AlphaFoldDB" id="A0A699YFJ7"/>
<proteinExistence type="predicted"/>
<sequence>MSGINAQTARQHFEVVKNWSRVLKPGKGAQERHQHQPTVYQPSLAPFEGSSTYNSAFVPHAAGQRAAPTPRTGQLPTSAPFEGTTSYRCVAPGLAGRITPGTKCRSSRPGALVAPTPLHIFPLKGDYVGHSLEPRPQRSPTAGHQPLPFTGSTTYGEQFKPYPIQAQSRGTSKPSDMQASGARFEGTSETMDKAVCSFLVMDPAR</sequence>
<feature type="region of interest" description="Disordered" evidence="1">
    <location>
        <begin position="129"/>
        <end position="186"/>
    </location>
</feature>
<dbReference type="Proteomes" id="UP000485058">
    <property type="component" value="Unassembled WGS sequence"/>
</dbReference>
<gene>
    <name evidence="2" type="ORF">HaLaN_03854</name>
</gene>
<evidence type="ECO:0000313" key="2">
    <source>
        <dbReference type="EMBL" id="GFH08823.1"/>
    </source>
</evidence>
<keyword evidence="3" id="KW-1185">Reference proteome</keyword>
<protein>
    <submittedName>
        <fullName evidence="2">Uncharacterized protein</fullName>
    </submittedName>
</protein>